<dbReference type="RefSeq" id="WP_311400114.1">
    <property type="nucleotide sequence ID" value="NZ_JAVRBG010000001.1"/>
</dbReference>
<dbReference type="PANTHER" id="PTHR41913:SF1">
    <property type="entry name" value="DUF1684 DOMAIN-CONTAINING PROTEIN"/>
    <property type="match status" value="1"/>
</dbReference>
<gene>
    <name evidence="2" type="ORF">RLT85_00660</name>
</gene>
<protein>
    <submittedName>
        <fullName evidence="2">DUF1684 domain-containing protein</fullName>
    </submittedName>
</protein>
<organism evidence="2 3">
    <name type="scientific">Mesonia ostreae</name>
    <dbReference type="NCBI Taxonomy" id="861110"/>
    <lineage>
        <taxon>Bacteria</taxon>
        <taxon>Pseudomonadati</taxon>
        <taxon>Bacteroidota</taxon>
        <taxon>Flavobacteriia</taxon>
        <taxon>Flavobacteriales</taxon>
        <taxon>Flavobacteriaceae</taxon>
        <taxon>Mesonia</taxon>
    </lineage>
</organism>
<accession>A0ABU2KEK8</accession>
<proteinExistence type="predicted"/>
<dbReference type="Pfam" id="PF07920">
    <property type="entry name" value="DUF1684"/>
    <property type="match status" value="1"/>
</dbReference>
<dbReference type="PANTHER" id="PTHR41913">
    <property type="entry name" value="DUF1684 DOMAIN-CONTAINING PROTEIN"/>
    <property type="match status" value="1"/>
</dbReference>
<evidence type="ECO:0000313" key="2">
    <source>
        <dbReference type="EMBL" id="MDT0293140.1"/>
    </source>
</evidence>
<keyword evidence="1" id="KW-0732">Signal</keyword>
<name>A0ABU2KEK8_9FLAO</name>
<sequence>MRYPLFIISFFLIVSFQSVFSQSVQEAKAFHEKLNKEFKDRETSPLKEKDRKNFKQLAVFEVDSNYIISAAFKRTPYEKPFFMPTTTERKSMYVKYGEVSFTLEGKKIVLEVYQNQRLKTQKKYEDYLFIPFNDLTNGVSTYGGGRYLDLKIPKGNRMMLDFNQAYNPYCAYNETYSCPIPPEQNFIELEMEAGVKSFRKNSK</sequence>
<dbReference type="InterPro" id="IPR012467">
    <property type="entry name" value="DUF1684"/>
</dbReference>
<keyword evidence="3" id="KW-1185">Reference proteome</keyword>
<evidence type="ECO:0000313" key="3">
    <source>
        <dbReference type="Proteomes" id="UP001182991"/>
    </source>
</evidence>
<comment type="caution">
    <text evidence="2">The sequence shown here is derived from an EMBL/GenBank/DDBJ whole genome shotgun (WGS) entry which is preliminary data.</text>
</comment>
<reference evidence="3" key="1">
    <citation type="submission" date="2023-07" db="EMBL/GenBank/DDBJ databases">
        <title>Isolating and identifying novel microbial strains from the Mariana Trench.</title>
        <authorList>
            <person name="Fu H."/>
        </authorList>
    </citation>
    <scope>NUCLEOTIDE SEQUENCE [LARGE SCALE GENOMIC DNA]</scope>
    <source>
        <strain evidence="3">T-y2</strain>
    </source>
</reference>
<dbReference type="Proteomes" id="UP001182991">
    <property type="component" value="Unassembled WGS sequence"/>
</dbReference>
<dbReference type="EMBL" id="JAVRBG010000001">
    <property type="protein sequence ID" value="MDT0293140.1"/>
    <property type="molecule type" value="Genomic_DNA"/>
</dbReference>
<evidence type="ECO:0000256" key="1">
    <source>
        <dbReference type="SAM" id="SignalP"/>
    </source>
</evidence>
<feature type="chain" id="PRO_5045724870" evidence="1">
    <location>
        <begin position="22"/>
        <end position="203"/>
    </location>
</feature>
<feature type="signal peptide" evidence="1">
    <location>
        <begin position="1"/>
        <end position="21"/>
    </location>
</feature>